<keyword evidence="2" id="KW-0092">Biotin</keyword>
<dbReference type="RefSeq" id="WP_135121563.1">
    <property type="nucleotide sequence ID" value="NZ_SPQZ01000008.1"/>
</dbReference>
<dbReference type="Gene3D" id="2.30.30.100">
    <property type="match status" value="1"/>
</dbReference>
<gene>
    <name evidence="5" type="ORF">E4M00_16390</name>
</gene>
<evidence type="ECO:0000256" key="1">
    <source>
        <dbReference type="ARBA" id="ARBA00022598"/>
    </source>
</evidence>
<dbReference type="PANTHER" id="PTHR12835:SF5">
    <property type="entry name" value="BIOTIN--PROTEIN LIGASE"/>
    <property type="match status" value="1"/>
</dbReference>
<dbReference type="Gene3D" id="3.30.930.10">
    <property type="entry name" value="Bira Bifunctional Protein, Domain 2"/>
    <property type="match status" value="1"/>
</dbReference>
<evidence type="ECO:0000259" key="4">
    <source>
        <dbReference type="PROSITE" id="PS51733"/>
    </source>
</evidence>
<dbReference type="GO" id="GO:0004077">
    <property type="term" value="F:biotin--[biotin carboxyl-carrier protein] ligase activity"/>
    <property type="evidence" value="ECO:0007669"/>
    <property type="project" value="UniProtKB-EC"/>
</dbReference>
<keyword evidence="1 5" id="KW-0436">Ligase</keyword>
<dbReference type="Proteomes" id="UP000298127">
    <property type="component" value="Unassembled WGS sequence"/>
</dbReference>
<dbReference type="GO" id="GO:0005737">
    <property type="term" value="C:cytoplasm"/>
    <property type="evidence" value="ECO:0007669"/>
    <property type="project" value="TreeGrafter"/>
</dbReference>
<evidence type="ECO:0000313" key="5">
    <source>
        <dbReference type="EMBL" id="TFV94965.1"/>
    </source>
</evidence>
<dbReference type="PANTHER" id="PTHR12835">
    <property type="entry name" value="BIOTIN PROTEIN LIGASE"/>
    <property type="match status" value="1"/>
</dbReference>
<dbReference type="InterPro" id="IPR004408">
    <property type="entry name" value="Biotin_CoA_COase_ligase"/>
</dbReference>
<proteinExistence type="predicted"/>
<sequence>MEFTRSTALAARIEYLDEAGSTNDELVQRAVGPDASAWPDLSVLVTGSQTSGRGRLGRTWTAPAGRSLAISLLVRPRLADGSALPADRLGWLPLLTGAAMTRAVRAAVRDHAERLAQTPDDDGAPGSIDVSLKWPNDVLVDGYKVSGILAELLPPVPGEEPGGVVIGAGLNLALDEHDLPTLTSTSILLVTGVAPDPDEVLAFYLEAFTGLYRALLAADGDPEASGLHAEVTGLCGTLGREVRVELPGGDILIGTAAAIDADGRLVVEDRESGESRAVSAGDVTHLRY</sequence>
<comment type="caution">
    <text evidence="5">The sequence shown here is derived from an EMBL/GenBank/DDBJ whole genome shotgun (WGS) entry which is preliminary data.</text>
</comment>
<dbReference type="PROSITE" id="PS51733">
    <property type="entry name" value="BPL_LPL_CATALYTIC"/>
    <property type="match status" value="1"/>
</dbReference>
<dbReference type="EMBL" id="SPQZ01000008">
    <property type="protein sequence ID" value="TFV94965.1"/>
    <property type="molecule type" value="Genomic_DNA"/>
</dbReference>
<dbReference type="Pfam" id="PF02237">
    <property type="entry name" value="BPL_C"/>
    <property type="match status" value="1"/>
</dbReference>
<evidence type="ECO:0000313" key="6">
    <source>
        <dbReference type="Proteomes" id="UP000298127"/>
    </source>
</evidence>
<reference evidence="5 6" key="1">
    <citation type="journal article" date="2018" name="J. Microbiol.">
        <title>Leifsonia flava sp. nov., a novel actinobacterium isolated from the rhizosphere of Aquilegia viridiflora.</title>
        <authorList>
            <person name="Cai Y."/>
            <person name="Tao W.Z."/>
            <person name="Ma Y.J."/>
            <person name="Cheng J."/>
            <person name="Zhang M.Y."/>
            <person name="Zhang Y.X."/>
        </authorList>
    </citation>
    <scope>NUCLEOTIDE SEQUENCE [LARGE SCALE GENOMIC DNA]</scope>
    <source>
        <strain evidence="5 6">SYP-B2174</strain>
    </source>
</reference>
<evidence type="ECO:0000256" key="3">
    <source>
        <dbReference type="ARBA" id="ARBA00024227"/>
    </source>
</evidence>
<dbReference type="InterPro" id="IPR004143">
    <property type="entry name" value="BPL_LPL_catalytic"/>
</dbReference>
<dbReference type="InterPro" id="IPR045864">
    <property type="entry name" value="aa-tRNA-synth_II/BPL/LPL"/>
</dbReference>
<feature type="domain" description="BPL/LPL catalytic" evidence="4">
    <location>
        <begin position="36"/>
        <end position="216"/>
    </location>
</feature>
<organism evidence="5 6">
    <name type="scientific">Orlajensenia leifsoniae</name>
    <dbReference type="NCBI Taxonomy" id="2561933"/>
    <lineage>
        <taxon>Bacteria</taxon>
        <taxon>Bacillati</taxon>
        <taxon>Actinomycetota</taxon>
        <taxon>Actinomycetes</taxon>
        <taxon>Micrococcales</taxon>
        <taxon>Microbacteriaceae</taxon>
        <taxon>Orlajensenia</taxon>
    </lineage>
</organism>
<name>A0A4Y9QVC6_9MICO</name>
<dbReference type="CDD" id="cd16442">
    <property type="entry name" value="BPL"/>
    <property type="match status" value="1"/>
</dbReference>
<dbReference type="AlphaFoldDB" id="A0A4Y9QVC6"/>
<accession>A0A4Y9QVC6</accession>
<keyword evidence="6" id="KW-1185">Reference proteome</keyword>
<protein>
    <recommendedName>
        <fullName evidence="3">biotin--[biotin carboxyl-carrier protein] ligase</fullName>
        <ecNumber evidence="3">6.3.4.15</ecNumber>
    </recommendedName>
</protein>
<evidence type="ECO:0000256" key="2">
    <source>
        <dbReference type="ARBA" id="ARBA00023267"/>
    </source>
</evidence>
<dbReference type="Pfam" id="PF03099">
    <property type="entry name" value="BPL_LplA_LipB"/>
    <property type="match status" value="1"/>
</dbReference>
<dbReference type="SUPFAM" id="SSF55681">
    <property type="entry name" value="Class II aaRS and biotin synthetases"/>
    <property type="match status" value="1"/>
</dbReference>
<dbReference type="InterPro" id="IPR003142">
    <property type="entry name" value="BPL_C"/>
</dbReference>
<dbReference type="EC" id="6.3.4.15" evidence="3"/>